<sequence length="70" mass="8382">FFFFFFFFVLSCSISTAFPVWRRLHWSACVHFKRYGTRQPSFRLFSLNYRLASRRTDGEVAKVDGAWTQS</sequence>
<protein>
    <recommendedName>
        <fullName evidence="4">Secreted protein</fullName>
    </recommendedName>
</protein>
<accession>A0ABR1KUM0</accession>
<evidence type="ECO:0000313" key="2">
    <source>
        <dbReference type="EMBL" id="KAK7520700.1"/>
    </source>
</evidence>
<evidence type="ECO:0000256" key="1">
    <source>
        <dbReference type="SAM" id="SignalP"/>
    </source>
</evidence>
<name>A0ABR1KUM0_9PEZI</name>
<evidence type="ECO:0008006" key="4">
    <source>
        <dbReference type="Google" id="ProtNLM"/>
    </source>
</evidence>
<comment type="caution">
    <text evidence="2">The sequence shown here is derived from an EMBL/GenBank/DDBJ whole genome shotgun (WGS) entry which is preliminary data.</text>
</comment>
<keyword evidence="1" id="KW-0732">Signal</keyword>
<dbReference type="EMBL" id="JBBPHU010000003">
    <property type="protein sequence ID" value="KAK7520700.1"/>
    <property type="molecule type" value="Genomic_DNA"/>
</dbReference>
<dbReference type="Proteomes" id="UP001363622">
    <property type="component" value="Unassembled WGS sequence"/>
</dbReference>
<feature type="signal peptide" evidence="1">
    <location>
        <begin position="1"/>
        <end position="17"/>
    </location>
</feature>
<proteinExistence type="predicted"/>
<organism evidence="2 3">
    <name type="scientific">Phyllosticta citriasiana</name>
    <dbReference type="NCBI Taxonomy" id="595635"/>
    <lineage>
        <taxon>Eukaryota</taxon>
        <taxon>Fungi</taxon>
        <taxon>Dikarya</taxon>
        <taxon>Ascomycota</taxon>
        <taxon>Pezizomycotina</taxon>
        <taxon>Dothideomycetes</taxon>
        <taxon>Dothideomycetes incertae sedis</taxon>
        <taxon>Botryosphaeriales</taxon>
        <taxon>Phyllostictaceae</taxon>
        <taxon>Phyllosticta</taxon>
    </lineage>
</organism>
<evidence type="ECO:0000313" key="3">
    <source>
        <dbReference type="Proteomes" id="UP001363622"/>
    </source>
</evidence>
<gene>
    <name evidence="2" type="ORF">IWZ03DRAFT_373656</name>
</gene>
<feature type="non-terminal residue" evidence="2">
    <location>
        <position position="1"/>
    </location>
</feature>
<keyword evidence="3" id="KW-1185">Reference proteome</keyword>
<reference evidence="2 3" key="1">
    <citation type="submission" date="2024-04" db="EMBL/GenBank/DDBJ databases">
        <title>Phyllosticta paracitricarpa is synonymous to the EU quarantine fungus P. citricarpa based on phylogenomic analyses.</title>
        <authorList>
            <consortium name="Lawrence Berkeley National Laboratory"/>
            <person name="Van Ingen-Buijs V.A."/>
            <person name="Van Westerhoven A.C."/>
            <person name="Haridas S."/>
            <person name="Skiadas P."/>
            <person name="Martin F."/>
            <person name="Groenewald J.Z."/>
            <person name="Crous P.W."/>
            <person name="Seidl M.F."/>
        </authorList>
    </citation>
    <scope>NUCLEOTIDE SEQUENCE [LARGE SCALE GENOMIC DNA]</scope>
    <source>
        <strain evidence="2 3">CBS 123371</strain>
    </source>
</reference>
<feature type="chain" id="PRO_5045082873" description="Secreted protein" evidence="1">
    <location>
        <begin position="18"/>
        <end position="70"/>
    </location>
</feature>